<dbReference type="OrthoDB" id="7190860at2"/>
<dbReference type="Proteomes" id="UP000284322">
    <property type="component" value="Unassembled WGS sequence"/>
</dbReference>
<name>A0A419QZ76_9SPHN</name>
<protein>
    <submittedName>
        <fullName evidence="2">DUF3325 family protein</fullName>
    </submittedName>
</protein>
<keyword evidence="3" id="KW-1185">Reference proteome</keyword>
<reference evidence="2 3" key="1">
    <citation type="submission" date="2018-09" db="EMBL/GenBank/DDBJ databases">
        <title>Altererythrobacter sp.Ery1 and Ery12, the genome sequencing of novel strains in genus Alterythrobacter.</title>
        <authorList>
            <person name="Cheng H."/>
            <person name="Wu Y.-H."/>
            <person name="Fang C."/>
            <person name="Xu X.-W."/>
        </authorList>
    </citation>
    <scope>NUCLEOTIDE SEQUENCE [LARGE SCALE GENOMIC DNA]</scope>
    <source>
        <strain evidence="2 3">Ery12</strain>
    </source>
</reference>
<dbReference type="Pfam" id="PF11804">
    <property type="entry name" value="DUF3325"/>
    <property type="match status" value="1"/>
</dbReference>
<keyword evidence="1" id="KW-0472">Membrane</keyword>
<evidence type="ECO:0000313" key="2">
    <source>
        <dbReference type="EMBL" id="RJX66244.1"/>
    </source>
</evidence>
<proteinExistence type="predicted"/>
<gene>
    <name evidence="2" type="ORF">D6858_11995</name>
</gene>
<keyword evidence="1" id="KW-1133">Transmembrane helix</keyword>
<dbReference type="EMBL" id="RAHJ01000020">
    <property type="protein sequence ID" value="RJX66244.1"/>
    <property type="molecule type" value="Genomic_DNA"/>
</dbReference>
<feature type="transmembrane region" description="Helical" evidence="1">
    <location>
        <begin position="40"/>
        <end position="61"/>
    </location>
</feature>
<sequence>MTLEAGLIGYCALTLLALSMPKHRRPLGLAHLPSERMARWSGWLVLGVSAIIAWHGLGFALGSTLAGADLPVCPCADLAHVMETTAIISVSWGDSRNWHYCIGILK</sequence>
<organism evidence="2 3">
    <name type="scientific">Tsuneonella suprasediminis</name>
    <dbReference type="NCBI Taxonomy" id="2306996"/>
    <lineage>
        <taxon>Bacteria</taxon>
        <taxon>Pseudomonadati</taxon>
        <taxon>Pseudomonadota</taxon>
        <taxon>Alphaproteobacteria</taxon>
        <taxon>Sphingomonadales</taxon>
        <taxon>Erythrobacteraceae</taxon>
        <taxon>Tsuneonella</taxon>
    </lineage>
</organism>
<dbReference type="InterPro" id="IPR021762">
    <property type="entry name" value="DUF3325"/>
</dbReference>
<dbReference type="AlphaFoldDB" id="A0A419QZ76"/>
<evidence type="ECO:0000256" key="1">
    <source>
        <dbReference type="SAM" id="Phobius"/>
    </source>
</evidence>
<dbReference type="RefSeq" id="WP_120110796.1">
    <property type="nucleotide sequence ID" value="NZ_RAHJ01000020.1"/>
</dbReference>
<accession>A0A419QZ76</accession>
<comment type="caution">
    <text evidence="2">The sequence shown here is derived from an EMBL/GenBank/DDBJ whole genome shotgun (WGS) entry which is preliminary data.</text>
</comment>
<evidence type="ECO:0000313" key="3">
    <source>
        <dbReference type="Proteomes" id="UP000284322"/>
    </source>
</evidence>
<keyword evidence="1" id="KW-0812">Transmembrane</keyword>